<proteinExistence type="predicted"/>
<dbReference type="Pfam" id="PF05973">
    <property type="entry name" value="Gp49"/>
    <property type="match status" value="1"/>
</dbReference>
<sequence length="71" mass="7977">MPSKRGVALALTVYDGAHTPSAFAFDPVRRAVLLVAGDKTGNWQSWYDVNIPLAEKRYQAHLGELETREYK</sequence>
<dbReference type="EMBL" id="JACHND010000001">
    <property type="protein sequence ID" value="MBB4701001.1"/>
    <property type="molecule type" value="Genomic_DNA"/>
</dbReference>
<evidence type="ECO:0000313" key="2">
    <source>
        <dbReference type="Proteomes" id="UP000542210"/>
    </source>
</evidence>
<accession>A0A7W7D8Q9</accession>
<name>A0A7W7D8Q9_9ACTN</name>
<dbReference type="Proteomes" id="UP000542210">
    <property type="component" value="Unassembled WGS sequence"/>
</dbReference>
<dbReference type="AlphaFoldDB" id="A0A7W7D8Q9"/>
<protein>
    <submittedName>
        <fullName evidence="1">Uncharacterized protein</fullName>
    </submittedName>
</protein>
<dbReference type="InterPro" id="IPR009241">
    <property type="entry name" value="HigB-like"/>
</dbReference>
<evidence type="ECO:0000313" key="1">
    <source>
        <dbReference type="EMBL" id="MBB4701001.1"/>
    </source>
</evidence>
<reference evidence="1 2" key="1">
    <citation type="submission" date="2020-08" db="EMBL/GenBank/DDBJ databases">
        <title>Sequencing the genomes of 1000 actinobacteria strains.</title>
        <authorList>
            <person name="Klenk H.-P."/>
        </authorList>
    </citation>
    <scope>NUCLEOTIDE SEQUENCE [LARGE SCALE GENOMIC DNA]</scope>
    <source>
        <strain evidence="1 2">DSM 45784</strain>
    </source>
</reference>
<dbReference type="RefSeq" id="WP_373869655.1">
    <property type="nucleotide sequence ID" value="NZ_BOOV01000017.1"/>
</dbReference>
<gene>
    <name evidence="1" type="ORF">BJ982_002545</name>
</gene>
<comment type="caution">
    <text evidence="1">The sequence shown here is derived from an EMBL/GenBank/DDBJ whole genome shotgun (WGS) entry which is preliminary data.</text>
</comment>
<organism evidence="1 2">
    <name type="scientific">Sphaerisporangium siamense</name>
    <dbReference type="NCBI Taxonomy" id="795645"/>
    <lineage>
        <taxon>Bacteria</taxon>
        <taxon>Bacillati</taxon>
        <taxon>Actinomycetota</taxon>
        <taxon>Actinomycetes</taxon>
        <taxon>Streptosporangiales</taxon>
        <taxon>Streptosporangiaceae</taxon>
        <taxon>Sphaerisporangium</taxon>
    </lineage>
</organism>
<keyword evidence="2" id="KW-1185">Reference proteome</keyword>